<keyword evidence="1" id="KW-0472">Membrane</keyword>
<evidence type="ECO:0000313" key="3">
    <source>
        <dbReference type="Proteomes" id="UP000772434"/>
    </source>
</evidence>
<feature type="transmembrane region" description="Helical" evidence="1">
    <location>
        <begin position="224"/>
        <end position="246"/>
    </location>
</feature>
<dbReference type="Proteomes" id="UP000772434">
    <property type="component" value="Unassembled WGS sequence"/>
</dbReference>
<accession>A0A9P5U9K3</accession>
<protein>
    <submittedName>
        <fullName evidence="2">Uncharacterized protein</fullName>
    </submittedName>
</protein>
<evidence type="ECO:0000313" key="2">
    <source>
        <dbReference type="EMBL" id="KAF9072060.1"/>
    </source>
</evidence>
<gene>
    <name evidence="2" type="ORF">BDP27DRAFT_1401044</name>
</gene>
<feature type="transmembrane region" description="Helical" evidence="1">
    <location>
        <begin position="118"/>
        <end position="136"/>
    </location>
</feature>
<evidence type="ECO:0000256" key="1">
    <source>
        <dbReference type="SAM" id="Phobius"/>
    </source>
</evidence>
<dbReference type="EMBL" id="JADNRY010000027">
    <property type="protein sequence ID" value="KAF9072060.1"/>
    <property type="molecule type" value="Genomic_DNA"/>
</dbReference>
<dbReference type="OrthoDB" id="3250682at2759"/>
<feature type="transmembrane region" description="Helical" evidence="1">
    <location>
        <begin position="181"/>
        <end position="204"/>
    </location>
</feature>
<feature type="transmembrane region" description="Helical" evidence="1">
    <location>
        <begin position="148"/>
        <end position="166"/>
    </location>
</feature>
<name>A0A9P5U9K3_9AGAR</name>
<sequence length="335" mass="36556">MTPEEVMELSHIGVVFFENFVRTIIALLLFGIYFLAFCIGLYIYCHKNSTAGGAKKAMICVLLGTFVLMLLLLVSGVAPVPGLVKYALVVTLPGGIMEQIVAADAQSHSLVYNTITNWLSNMVILITDTVIVWRAWAMWMDNAKVRWTLLLLMLANIGVSLADSALDSQTVLNNLAVTLDWVSIVLSFSVNMIATCLISFRAWLHHRSIKSISIARKWTKGERILLLLVESGGIYALLQLLSIIASALSVKAPPLGPISFTSTLTIQFYVAAAALNPVAIFILVQTQNTYEKASILGRFQHPANKINHSMVSAILSGPEGNVAFTEQEINITCSA</sequence>
<proteinExistence type="predicted"/>
<dbReference type="AlphaFoldDB" id="A0A9P5U9K3"/>
<feature type="transmembrane region" description="Helical" evidence="1">
    <location>
        <begin position="266"/>
        <end position="284"/>
    </location>
</feature>
<feature type="transmembrane region" description="Helical" evidence="1">
    <location>
        <begin position="20"/>
        <end position="45"/>
    </location>
</feature>
<organism evidence="2 3">
    <name type="scientific">Rhodocollybia butyracea</name>
    <dbReference type="NCBI Taxonomy" id="206335"/>
    <lineage>
        <taxon>Eukaryota</taxon>
        <taxon>Fungi</taxon>
        <taxon>Dikarya</taxon>
        <taxon>Basidiomycota</taxon>
        <taxon>Agaricomycotina</taxon>
        <taxon>Agaricomycetes</taxon>
        <taxon>Agaricomycetidae</taxon>
        <taxon>Agaricales</taxon>
        <taxon>Marasmiineae</taxon>
        <taxon>Omphalotaceae</taxon>
        <taxon>Rhodocollybia</taxon>
    </lineage>
</organism>
<keyword evidence="1" id="KW-0812">Transmembrane</keyword>
<comment type="caution">
    <text evidence="2">The sequence shown here is derived from an EMBL/GenBank/DDBJ whole genome shotgun (WGS) entry which is preliminary data.</text>
</comment>
<feature type="transmembrane region" description="Helical" evidence="1">
    <location>
        <begin position="57"/>
        <end position="78"/>
    </location>
</feature>
<keyword evidence="1" id="KW-1133">Transmembrane helix</keyword>
<reference evidence="2" key="1">
    <citation type="submission" date="2020-11" db="EMBL/GenBank/DDBJ databases">
        <authorList>
            <consortium name="DOE Joint Genome Institute"/>
            <person name="Ahrendt S."/>
            <person name="Riley R."/>
            <person name="Andreopoulos W."/>
            <person name="Labutti K."/>
            <person name="Pangilinan J."/>
            <person name="Ruiz-Duenas F.J."/>
            <person name="Barrasa J.M."/>
            <person name="Sanchez-Garcia M."/>
            <person name="Camarero S."/>
            <person name="Miyauchi S."/>
            <person name="Serrano A."/>
            <person name="Linde D."/>
            <person name="Babiker R."/>
            <person name="Drula E."/>
            <person name="Ayuso-Fernandez I."/>
            <person name="Pacheco R."/>
            <person name="Padilla G."/>
            <person name="Ferreira P."/>
            <person name="Barriuso J."/>
            <person name="Kellner H."/>
            <person name="Castanera R."/>
            <person name="Alfaro M."/>
            <person name="Ramirez L."/>
            <person name="Pisabarro A.G."/>
            <person name="Kuo A."/>
            <person name="Tritt A."/>
            <person name="Lipzen A."/>
            <person name="He G."/>
            <person name="Yan M."/>
            <person name="Ng V."/>
            <person name="Cullen D."/>
            <person name="Martin F."/>
            <person name="Rosso M.-N."/>
            <person name="Henrissat B."/>
            <person name="Hibbett D."/>
            <person name="Martinez A.T."/>
            <person name="Grigoriev I.V."/>
        </authorList>
    </citation>
    <scope>NUCLEOTIDE SEQUENCE</scope>
    <source>
        <strain evidence="2">AH 40177</strain>
    </source>
</reference>
<keyword evidence="3" id="KW-1185">Reference proteome</keyword>